<dbReference type="PANTHER" id="PTHR21240">
    <property type="entry name" value="2-AMINO-3-CARBOXYLMUCONATE-6-SEMIALDEHYDE DECARBOXYLASE"/>
    <property type="match status" value="1"/>
</dbReference>
<evidence type="ECO:0000256" key="5">
    <source>
        <dbReference type="ARBA" id="ARBA00038889"/>
    </source>
</evidence>
<keyword evidence="1" id="KW-0479">Metal-binding</keyword>
<dbReference type="InterPro" id="IPR006680">
    <property type="entry name" value="Amidohydro-rel"/>
</dbReference>
<keyword evidence="3" id="KW-0456">Lyase</keyword>
<dbReference type="InterPro" id="IPR032465">
    <property type="entry name" value="ACMSD"/>
</dbReference>
<dbReference type="PANTHER" id="PTHR21240:SF29">
    <property type="entry name" value="AMIDOHYDROLASE-RELATED DOMAIN-CONTAINING PROTEIN"/>
    <property type="match status" value="1"/>
</dbReference>
<accession>A0ABQ3YRE6</accession>
<dbReference type="EMBL" id="BOML01000013">
    <property type="protein sequence ID" value="GIE00147.1"/>
    <property type="molecule type" value="Genomic_DNA"/>
</dbReference>
<reference evidence="7 8" key="1">
    <citation type="submission" date="2021-01" db="EMBL/GenBank/DDBJ databases">
        <title>Whole genome shotgun sequence of Actinoplanes durhamensis NBRC 14914.</title>
        <authorList>
            <person name="Komaki H."/>
            <person name="Tamura T."/>
        </authorList>
    </citation>
    <scope>NUCLEOTIDE SEQUENCE [LARGE SCALE GENOMIC DNA]</scope>
    <source>
        <strain evidence="7 8">NBRC 14914</strain>
    </source>
</reference>
<dbReference type="Proteomes" id="UP000637628">
    <property type="component" value="Unassembled WGS sequence"/>
</dbReference>
<evidence type="ECO:0000313" key="8">
    <source>
        <dbReference type="Proteomes" id="UP000637628"/>
    </source>
</evidence>
<gene>
    <name evidence="7" type="ORF">Adu01nite_14970</name>
</gene>
<organism evidence="7 8">
    <name type="scientific">Paractinoplanes durhamensis</name>
    <dbReference type="NCBI Taxonomy" id="113563"/>
    <lineage>
        <taxon>Bacteria</taxon>
        <taxon>Bacillati</taxon>
        <taxon>Actinomycetota</taxon>
        <taxon>Actinomycetes</taxon>
        <taxon>Micromonosporales</taxon>
        <taxon>Micromonosporaceae</taxon>
        <taxon>Paractinoplanes</taxon>
    </lineage>
</organism>
<dbReference type="EC" id="4.1.1.52" evidence="5"/>
<keyword evidence="2" id="KW-0862">Zinc</keyword>
<dbReference type="SUPFAM" id="SSF51556">
    <property type="entry name" value="Metallo-dependent hydrolases"/>
    <property type="match status" value="1"/>
</dbReference>
<evidence type="ECO:0000259" key="6">
    <source>
        <dbReference type="Pfam" id="PF04909"/>
    </source>
</evidence>
<dbReference type="Gene3D" id="3.20.20.140">
    <property type="entry name" value="Metal-dependent hydrolases"/>
    <property type="match status" value="1"/>
</dbReference>
<evidence type="ECO:0000313" key="7">
    <source>
        <dbReference type="EMBL" id="GIE00147.1"/>
    </source>
</evidence>
<comment type="catalytic activity">
    <reaction evidence="4">
        <text>6-methylsalicylate + H(+) = 3-methylphenol + CO2</text>
        <dbReference type="Rhea" id="RHEA:23112"/>
        <dbReference type="ChEBI" id="CHEBI:15378"/>
        <dbReference type="ChEBI" id="CHEBI:16526"/>
        <dbReference type="ChEBI" id="CHEBI:17231"/>
        <dbReference type="ChEBI" id="CHEBI:36658"/>
        <dbReference type="EC" id="4.1.1.52"/>
    </reaction>
    <physiologicalReaction direction="left-to-right" evidence="4">
        <dbReference type="Rhea" id="RHEA:23113"/>
    </physiologicalReaction>
</comment>
<proteinExistence type="predicted"/>
<comment type="caution">
    <text evidence="7">The sequence shown here is derived from an EMBL/GenBank/DDBJ whole genome shotgun (WGS) entry which is preliminary data.</text>
</comment>
<dbReference type="InterPro" id="IPR032466">
    <property type="entry name" value="Metal_Hydrolase"/>
</dbReference>
<dbReference type="RefSeq" id="WP_203725781.1">
    <property type="nucleotide sequence ID" value="NZ_BAAATX010000002.1"/>
</dbReference>
<evidence type="ECO:0000256" key="3">
    <source>
        <dbReference type="ARBA" id="ARBA00023239"/>
    </source>
</evidence>
<evidence type="ECO:0000256" key="1">
    <source>
        <dbReference type="ARBA" id="ARBA00022723"/>
    </source>
</evidence>
<sequence length="315" mass="33125">MSRIDMHAHVIPDFYRAAAAAAGHGHPDGMPAIPPWSAGAALATMDGLDITTALLSISSPGVHFGDDAAARELARAVNRFGAGLVADHPGRFAVLAALPLPDVAGTIDEITFAYDELGLDGVVLETNSGGVYPGDPAFEPVWDALDERSALVVLHPTSPPGWELVARGRPRPMLEFPVDTARAVTDLLLTGTLQRHPRVTIVVPHGGGVLASAADRIATFAAALPEAQGIDVRSQLRRLYFDLAGMPLPHQLPSLLALAGPDRLLYGSDWPFTPEPLAKHLAAALDRTPLLNTEAQHAMRSGNAAGLLPRPAQDA</sequence>
<keyword evidence="8" id="KW-1185">Reference proteome</keyword>
<evidence type="ECO:0000256" key="2">
    <source>
        <dbReference type="ARBA" id="ARBA00022833"/>
    </source>
</evidence>
<dbReference type="Pfam" id="PF04909">
    <property type="entry name" value="Amidohydro_2"/>
    <property type="match status" value="1"/>
</dbReference>
<evidence type="ECO:0000256" key="4">
    <source>
        <dbReference type="ARBA" id="ARBA00036832"/>
    </source>
</evidence>
<protein>
    <recommendedName>
        <fullName evidence="5">6-methylsalicylate decarboxylase</fullName>
        <ecNumber evidence="5">4.1.1.52</ecNumber>
    </recommendedName>
</protein>
<feature type="domain" description="Amidohydrolase-related" evidence="6">
    <location>
        <begin position="4"/>
        <end position="309"/>
    </location>
</feature>
<name>A0ABQ3YRE6_9ACTN</name>